<dbReference type="Pfam" id="PF00488">
    <property type="entry name" value="MutS_V"/>
    <property type="match status" value="1"/>
</dbReference>
<dbReference type="SUPFAM" id="SSF48334">
    <property type="entry name" value="DNA repair protein MutS, domain III"/>
    <property type="match status" value="1"/>
</dbReference>
<reference evidence="9" key="1">
    <citation type="submission" date="2020-04" db="EMBL/GenBank/DDBJ databases">
        <authorList>
            <person name="Zhang T."/>
        </authorList>
    </citation>
    <scope>NUCLEOTIDE SEQUENCE</scope>
    <source>
        <strain evidence="9">HKST-UBA14</strain>
    </source>
</reference>
<evidence type="ECO:0000313" key="9">
    <source>
        <dbReference type="EMBL" id="MCA9383759.1"/>
    </source>
</evidence>
<keyword evidence="3" id="KW-0547">Nucleotide-binding</keyword>
<dbReference type="PROSITE" id="PS00486">
    <property type="entry name" value="DNA_MISMATCH_REPAIR_2"/>
    <property type="match status" value="1"/>
</dbReference>
<comment type="similarity">
    <text evidence="1">Belongs to the DNA mismatch repair MutS family.</text>
</comment>
<keyword evidence="5" id="KW-0238">DNA-binding</keyword>
<dbReference type="GO" id="GO:0140664">
    <property type="term" value="F:ATP-dependent DNA damage sensor activity"/>
    <property type="evidence" value="ECO:0007669"/>
    <property type="project" value="InterPro"/>
</dbReference>
<feature type="non-terminal residue" evidence="9">
    <location>
        <position position="1"/>
    </location>
</feature>
<keyword evidence="6" id="KW-0234">DNA repair</keyword>
<dbReference type="Gene3D" id="1.10.1420.10">
    <property type="match status" value="2"/>
</dbReference>
<keyword evidence="6" id="KW-0227">DNA damage</keyword>
<comment type="caution">
    <text evidence="9">The sequence shown here is derived from an EMBL/GenBank/DDBJ whole genome shotgun (WGS) entry which is preliminary data.</text>
</comment>
<evidence type="ECO:0000256" key="2">
    <source>
        <dbReference type="ARBA" id="ARBA00021982"/>
    </source>
</evidence>
<dbReference type="PANTHER" id="PTHR11361:SF34">
    <property type="entry name" value="DNA MISMATCH REPAIR PROTEIN MSH1, MITOCHONDRIAL"/>
    <property type="match status" value="1"/>
</dbReference>
<evidence type="ECO:0000256" key="3">
    <source>
        <dbReference type="ARBA" id="ARBA00022741"/>
    </source>
</evidence>
<organism evidence="9 10">
    <name type="scientific">Candidatus Dojkabacteria bacterium</name>
    <dbReference type="NCBI Taxonomy" id="2099670"/>
    <lineage>
        <taxon>Bacteria</taxon>
        <taxon>Candidatus Dojkabacteria</taxon>
    </lineage>
</organism>
<reference evidence="9" key="2">
    <citation type="journal article" date="2021" name="Microbiome">
        <title>Successional dynamics and alternative stable states in a saline activated sludge microbial community over 9 years.</title>
        <authorList>
            <person name="Wang Y."/>
            <person name="Ye J."/>
            <person name="Ju F."/>
            <person name="Liu L."/>
            <person name="Boyd J.A."/>
            <person name="Deng Y."/>
            <person name="Parks D.H."/>
            <person name="Jiang X."/>
            <person name="Yin X."/>
            <person name="Woodcroft B.J."/>
            <person name="Tyson G.W."/>
            <person name="Hugenholtz P."/>
            <person name="Polz M.F."/>
            <person name="Zhang T."/>
        </authorList>
    </citation>
    <scope>NUCLEOTIDE SEQUENCE</scope>
    <source>
        <strain evidence="9">HKST-UBA14</strain>
    </source>
</reference>
<dbReference type="InterPro" id="IPR000432">
    <property type="entry name" value="DNA_mismatch_repair_MutS_C"/>
</dbReference>
<dbReference type="SMART" id="SM00533">
    <property type="entry name" value="MUTSd"/>
    <property type="match status" value="1"/>
</dbReference>
<evidence type="ECO:0000259" key="8">
    <source>
        <dbReference type="PROSITE" id="PS00486"/>
    </source>
</evidence>
<proteinExistence type="inferred from homology"/>
<dbReference type="InterPro" id="IPR007861">
    <property type="entry name" value="DNA_mismatch_repair_MutS_clamp"/>
</dbReference>
<dbReference type="NCBIfam" id="NF003810">
    <property type="entry name" value="PRK05399.1"/>
    <property type="match status" value="1"/>
</dbReference>
<dbReference type="InterPro" id="IPR036187">
    <property type="entry name" value="DNA_mismatch_repair_MutS_sf"/>
</dbReference>
<dbReference type="InterPro" id="IPR045076">
    <property type="entry name" value="MutS"/>
</dbReference>
<dbReference type="GO" id="GO:0006298">
    <property type="term" value="P:mismatch repair"/>
    <property type="evidence" value="ECO:0007669"/>
    <property type="project" value="InterPro"/>
</dbReference>
<keyword evidence="4" id="KW-0067">ATP-binding</keyword>
<dbReference type="Proteomes" id="UP000783287">
    <property type="component" value="Unassembled WGS sequence"/>
</dbReference>
<dbReference type="InterPro" id="IPR027417">
    <property type="entry name" value="P-loop_NTPase"/>
</dbReference>
<dbReference type="GO" id="GO:0005829">
    <property type="term" value="C:cytosol"/>
    <property type="evidence" value="ECO:0007669"/>
    <property type="project" value="TreeGrafter"/>
</dbReference>
<evidence type="ECO:0000256" key="7">
    <source>
        <dbReference type="ARBA" id="ARBA00024647"/>
    </source>
</evidence>
<protein>
    <recommendedName>
        <fullName evidence="2">DNA mismatch repair protein MutS</fullName>
    </recommendedName>
</protein>
<evidence type="ECO:0000313" key="10">
    <source>
        <dbReference type="Proteomes" id="UP000783287"/>
    </source>
</evidence>
<accession>A0A955RJR7</accession>
<evidence type="ECO:0000256" key="5">
    <source>
        <dbReference type="ARBA" id="ARBA00023125"/>
    </source>
</evidence>
<dbReference type="GO" id="GO:0030983">
    <property type="term" value="F:mismatched DNA binding"/>
    <property type="evidence" value="ECO:0007669"/>
    <property type="project" value="InterPro"/>
</dbReference>
<dbReference type="Gene3D" id="3.40.50.300">
    <property type="entry name" value="P-loop containing nucleotide triphosphate hydrolases"/>
    <property type="match status" value="1"/>
</dbReference>
<dbReference type="PANTHER" id="PTHR11361">
    <property type="entry name" value="DNA MISMATCH REPAIR PROTEIN MUTS FAMILY MEMBER"/>
    <property type="match status" value="1"/>
</dbReference>
<dbReference type="CDD" id="cd03284">
    <property type="entry name" value="ABC_MutS1"/>
    <property type="match status" value="1"/>
</dbReference>
<dbReference type="AlphaFoldDB" id="A0A955RJR7"/>
<dbReference type="Pfam" id="PF05190">
    <property type="entry name" value="MutS_IV"/>
    <property type="match status" value="1"/>
</dbReference>
<evidence type="ECO:0000256" key="1">
    <source>
        <dbReference type="ARBA" id="ARBA00006271"/>
    </source>
</evidence>
<evidence type="ECO:0000256" key="6">
    <source>
        <dbReference type="ARBA" id="ARBA00023204"/>
    </source>
</evidence>
<dbReference type="FunFam" id="3.40.50.300:FF:000870">
    <property type="entry name" value="MutS protein homolog 4"/>
    <property type="match status" value="1"/>
</dbReference>
<name>A0A955RJR7_9BACT</name>
<dbReference type="SMART" id="SM00534">
    <property type="entry name" value="MUTSac"/>
    <property type="match status" value="1"/>
</dbReference>
<dbReference type="EMBL" id="JAGQLK010000129">
    <property type="protein sequence ID" value="MCA9383759.1"/>
    <property type="molecule type" value="Genomic_DNA"/>
</dbReference>
<dbReference type="GO" id="GO:0005524">
    <property type="term" value="F:ATP binding"/>
    <property type="evidence" value="ECO:0007669"/>
    <property type="project" value="UniProtKB-KW"/>
</dbReference>
<dbReference type="InterPro" id="IPR007696">
    <property type="entry name" value="DNA_mismatch_repair_MutS_core"/>
</dbReference>
<feature type="domain" description="DNA mismatch repair proteins mutS family" evidence="8">
    <location>
        <begin position="303"/>
        <end position="319"/>
    </location>
</feature>
<sequence>FIPELDLLNNINKSVISRIESTIKDEPALTITEGNIIKEGFNEELDEIKNAEKHGKTFIQNLQAAEIEKTGISTLKVRFNKVFGYYIEVSKANADKVPDNYIRKQTLVNAERYITDELKVWEEKILGAEEKAAGIEYQIFEELRQDLVNEIENIQEVIAMLSIIDVLTNFANIAYSKDYVKPSVSDELSDTSSILGGRHPVVESFSTNEFIPNDLEFIPDQQQLIILTGPNMSGKSTYIRQNALIQLMAQIGSYVPASRASLVIADRIFTRVGASDNLAAGESTFMVEMNETANILNNATSKSLLILDEVGRGTSTYDGVAIAWSIVEYLASKVKARTLFATHYHELMQLEEKFSNIKNFNVDVKESDGKILFMRKIVKGGTDQSYGIHVADIAGLPKEVIKNANKILQTLEEEQIDIHQKKVSTDQLFFTAQPQGDEFKDQLKEIDVNLITPIDALKKLEELSAKARNS</sequence>
<evidence type="ECO:0000256" key="4">
    <source>
        <dbReference type="ARBA" id="ARBA00022840"/>
    </source>
</evidence>
<dbReference type="SUPFAM" id="SSF52540">
    <property type="entry name" value="P-loop containing nucleoside triphosphate hydrolases"/>
    <property type="match status" value="1"/>
</dbReference>
<comment type="function">
    <text evidence="7">This protein is involved in the repair of mismatches in DNA. It is possible that it carries out the mismatch recognition step. This protein has a weak ATPase activity.</text>
</comment>
<gene>
    <name evidence="9" type="primary">mutS</name>
    <name evidence="9" type="ORF">KC909_05305</name>
</gene>